<name>A0ABS7GBQ5_9BACT</name>
<dbReference type="Gene3D" id="3.40.960.10">
    <property type="entry name" value="VSR Endonuclease"/>
    <property type="match status" value="1"/>
</dbReference>
<proteinExistence type="inferred from homology"/>
<evidence type="ECO:0000256" key="2">
    <source>
        <dbReference type="ARBA" id="ARBA00022759"/>
    </source>
</evidence>
<keyword evidence="2 6" id="KW-0255">Endonuclease</keyword>
<evidence type="ECO:0000256" key="5">
    <source>
        <dbReference type="ARBA" id="ARBA00023204"/>
    </source>
</evidence>
<dbReference type="InterPro" id="IPR011335">
    <property type="entry name" value="Restrct_endonuc-II-like"/>
</dbReference>
<dbReference type="Pfam" id="PF03852">
    <property type="entry name" value="Vsr"/>
    <property type="match status" value="1"/>
</dbReference>
<gene>
    <name evidence="7" type="ORF">K1Y79_10150</name>
</gene>
<sequence>MSDVHSKETRSHNMSQIKGKNTKPEMLVRRFLFSKGFRYRLHSKGLPGKPDLVFPKHKTVIFIHGCFWHAHTNCRYSVIPKTRTDWWREKIIGNVNRDIEKSILLNQMGWRVLTIWECELKSSRKEETLNNLLKELITNERV</sequence>
<evidence type="ECO:0000256" key="6">
    <source>
        <dbReference type="PIRNR" id="PIRNR018267"/>
    </source>
</evidence>
<dbReference type="EMBL" id="JAICCF010000002">
    <property type="protein sequence ID" value="MBW8684690.1"/>
    <property type="molecule type" value="Genomic_DNA"/>
</dbReference>
<evidence type="ECO:0000313" key="8">
    <source>
        <dbReference type="Proteomes" id="UP000812961"/>
    </source>
</evidence>
<keyword evidence="5 6" id="KW-0234">DNA repair</keyword>
<protein>
    <recommendedName>
        <fullName evidence="6">Very short patch repair endonuclease</fullName>
        <ecNumber evidence="6">3.1.-.-</ecNumber>
    </recommendedName>
</protein>
<dbReference type="GO" id="GO:0004519">
    <property type="term" value="F:endonuclease activity"/>
    <property type="evidence" value="ECO:0007669"/>
    <property type="project" value="UniProtKB-KW"/>
</dbReference>
<organism evidence="7 8">
    <name type="scientific">Chitinophaga rhizophila</name>
    <dbReference type="NCBI Taxonomy" id="2866212"/>
    <lineage>
        <taxon>Bacteria</taxon>
        <taxon>Pseudomonadati</taxon>
        <taxon>Bacteroidota</taxon>
        <taxon>Chitinophagia</taxon>
        <taxon>Chitinophagales</taxon>
        <taxon>Chitinophagaceae</taxon>
        <taxon>Chitinophaga</taxon>
    </lineage>
</organism>
<accession>A0ABS7GBQ5</accession>
<dbReference type="Proteomes" id="UP000812961">
    <property type="component" value="Unassembled WGS sequence"/>
</dbReference>
<comment type="caution">
    <text evidence="7">The sequence shown here is derived from an EMBL/GenBank/DDBJ whole genome shotgun (WGS) entry which is preliminary data.</text>
</comment>
<comment type="function">
    <text evidence="6">May nick specific sequences that contain T:G mispairs resulting from m5C-deamination.</text>
</comment>
<dbReference type="PIRSF" id="PIRSF018267">
    <property type="entry name" value="VSR_endonuc"/>
    <property type="match status" value="1"/>
</dbReference>
<dbReference type="EC" id="3.1.-.-" evidence="6"/>
<comment type="similarity">
    <text evidence="6">Belongs to the vsr family.</text>
</comment>
<evidence type="ECO:0000256" key="4">
    <source>
        <dbReference type="ARBA" id="ARBA00022801"/>
    </source>
</evidence>
<dbReference type="SUPFAM" id="SSF52980">
    <property type="entry name" value="Restriction endonuclease-like"/>
    <property type="match status" value="1"/>
</dbReference>
<evidence type="ECO:0000313" key="7">
    <source>
        <dbReference type="EMBL" id="MBW8684690.1"/>
    </source>
</evidence>
<dbReference type="CDD" id="cd00221">
    <property type="entry name" value="Vsr"/>
    <property type="match status" value="1"/>
</dbReference>
<keyword evidence="1 6" id="KW-0540">Nuclease</keyword>
<keyword evidence="4 6" id="KW-0378">Hydrolase</keyword>
<dbReference type="NCBIfam" id="TIGR00632">
    <property type="entry name" value="vsr"/>
    <property type="match status" value="1"/>
</dbReference>
<evidence type="ECO:0000256" key="1">
    <source>
        <dbReference type="ARBA" id="ARBA00022722"/>
    </source>
</evidence>
<keyword evidence="3 6" id="KW-0227">DNA damage</keyword>
<keyword evidence="8" id="KW-1185">Reference proteome</keyword>
<reference evidence="7 8" key="1">
    <citation type="submission" date="2021-08" db="EMBL/GenBank/DDBJ databases">
        <title>The genome sequence of Chitinophaga sp. B61.</title>
        <authorList>
            <person name="Zhang X."/>
        </authorList>
    </citation>
    <scope>NUCLEOTIDE SEQUENCE [LARGE SCALE GENOMIC DNA]</scope>
    <source>
        <strain evidence="7 8">B61</strain>
    </source>
</reference>
<evidence type="ECO:0000256" key="3">
    <source>
        <dbReference type="ARBA" id="ARBA00022763"/>
    </source>
</evidence>
<dbReference type="RefSeq" id="WP_220249906.1">
    <property type="nucleotide sequence ID" value="NZ_JAICCF010000002.1"/>
</dbReference>
<dbReference type="InterPro" id="IPR004603">
    <property type="entry name" value="DNA_mismatch_endonuc_vsr"/>
</dbReference>